<comment type="similarity">
    <text evidence="2">Belongs to the UPF0053 family.</text>
</comment>
<dbReference type="SUPFAM" id="SSF56176">
    <property type="entry name" value="FAD-binding/transporter-associated domain-like"/>
    <property type="match status" value="1"/>
</dbReference>
<gene>
    <name evidence="14" type="ORF">B9O19_02109</name>
</gene>
<evidence type="ECO:0000256" key="4">
    <source>
        <dbReference type="ARBA" id="ARBA00022692"/>
    </source>
</evidence>
<evidence type="ECO:0000256" key="2">
    <source>
        <dbReference type="ARBA" id="ARBA00006337"/>
    </source>
</evidence>
<dbReference type="GO" id="GO:0050660">
    <property type="term" value="F:flavin adenine dinucleotide binding"/>
    <property type="evidence" value="ECO:0007669"/>
    <property type="project" value="InterPro"/>
</dbReference>
<evidence type="ECO:0000259" key="13">
    <source>
        <dbReference type="PROSITE" id="PS51846"/>
    </source>
</evidence>
<keyword evidence="6 10" id="KW-1133">Transmembrane helix</keyword>
<dbReference type="Gene3D" id="3.10.580.10">
    <property type="entry name" value="CBS-domain"/>
    <property type="match status" value="1"/>
</dbReference>
<accession>A0A2K9P4V1</accession>
<dbReference type="Pfam" id="PF00571">
    <property type="entry name" value="CBS"/>
    <property type="match status" value="1"/>
</dbReference>
<dbReference type="GO" id="GO:0005886">
    <property type="term" value="C:plasma membrane"/>
    <property type="evidence" value="ECO:0007669"/>
    <property type="project" value="UniProtKB-SubCell"/>
</dbReference>
<dbReference type="Pfam" id="PF01595">
    <property type="entry name" value="CNNM"/>
    <property type="match status" value="1"/>
</dbReference>
<evidence type="ECO:0000313" key="15">
    <source>
        <dbReference type="Proteomes" id="UP000235589"/>
    </source>
</evidence>
<dbReference type="SUPFAM" id="SSF54631">
    <property type="entry name" value="CBS-domain pair"/>
    <property type="match status" value="1"/>
</dbReference>
<feature type="domain" description="CNNM transmembrane" evidence="13">
    <location>
        <begin position="1"/>
        <end position="205"/>
    </location>
</feature>
<feature type="transmembrane region" description="Helical" evidence="11">
    <location>
        <begin position="139"/>
        <end position="161"/>
    </location>
</feature>
<evidence type="ECO:0000256" key="8">
    <source>
        <dbReference type="ARBA" id="ARBA00023136"/>
    </source>
</evidence>
<feature type="transmembrane region" description="Helical" evidence="11">
    <location>
        <begin position="6"/>
        <end position="30"/>
    </location>
</feature>
<keyword evidence="3" id="KW-1003">Cell membrane</keyword>
<evidence type="ECO:0000256" key="11">
    <source>
        <dbReference type="SAM" id="Phobius"/>
    </source>
</evidence>
<dbReference type="GeneID" id="98063481"/>
<dbReference type="InterPro" id="IPR044751">
    <property type="entry name" value="Ion_transp-like_CBS"/>
</dbReference>
<organism evidence="14 15">
    <name type="scientific">Monoglobus pectinilyticus</name>
    <dbReference type="NCBI Taxonomy" id="1981510"/>
    <lineage>
        <taxon>Bacteria</taxon>
        <taxon>Bacillati</taxon>
        <taxon>Bacillota</taxon>
        <taxon>Clostridia</taxon>
        <taxon>Monoglobales</taxon>
        <taxon>Monoglobaceae</taxon>
        <taxon>Monoglobus</taxon>
    </lineage>
</organism>
<dbReference type="SMART" id="SM01091">
    <property type="entry name" value="CorC_HlyC"/>
    <property type="match status" value="1"/>
</dbReference>
<dbReference type="InterPro" id="IPR016169">
    <property type="entry name" value="FAD-bd_PCMH_sub2"/>
</dbReference>
<proteinExistence type="inferred from homology"/>
<dbReference type="EMBL" id="CP020991">
    <property type="protein sequence ID" value="AUO20251.1"/>
    <property type="molecule type" value="Genomic_DNA"/>
</dbReference>
<keyword evidence="7 9" id="KW-0129">CBS domain</keyword>
<sequence>MNSNLTGQIILQAVLIAMNAIFACAEIAVISMSGNRLDKLAGDGDKRALRLARLTNQPARFLATIQVAITLSGFLGSAFAADNFSDMLVTAIMKLNLPVSEKTLDTISVVLITIILSFFTLVFGELVPKRLAMRKSESIALAISGLVSVISKLFAPIVWLLTASTNSILRLLGIDPNAEDEEITEDEIRMMANAGSEKGVIDHEENEIIQNLFEFDDMHADEIATHRTELDVLWTKDGIDKWHETITGSEHSYYPICDKTIDNIIGLLDARKYFILKNPTKDIIMEKAVVNAYAVPESIRADILLQNMKKSHNYFAVVTDEFGGTYGVITITDLLEKLVGDLYQEDDEFKRLPSGEVIIMGKTDLDKFEKKYNLKLSSDSATVGGWVTEQLGRLPQNGDSFEYESLSITVSKTDNKKVIEINVK</sequence>
<evidence type="ECO:0000256" key="5">
    <source>
        <dbReference type="ARBA" id="ARBA00022737"/>
    </source>
</evidence>
<dbReference type="Gene3D" id="3.30.465.10">
    <property type="match status" value="1"/>
</dbReference>
<evidence type="ECO:0000256" key="3">
    <source>
        <dbReference type="ARBA" id="ARBA00022475"/>
    </source>
</evidence>
<dbReference type="InterPro" id="IPR000644">
    <property type="entry name" value="CBS_dom"/>
</dbReference>
<dbReference type="CDD" id="cd04590">
    <property type="entry name" value="CBS_pair_CorC_HlyC_assoc"/>
    <property type="match status" value="1"/>
</dbReference>
<keyword evidence="4 10" id="KW-0812">Transmembrane</keyword>
<dbReference type="PANTHER" id="PTHR43099:SF5">
    <property type="entry name" value="HLYC_CORC FAMILY TRANSPORTER"/>
    <property type="match status" value="1"/>
</dbReference>
<dbReference type="RefSeq" id="WP_245862929.1">
    <property type="nucleotide sequence ID" value="NZ_CP020991.1"/>
</dbReference>
<keyword evidence="5" id="KW-0677">Repeat</keyword>
<feature type="transmembrane region" description="Helical" evidence="11">
    <location>
        <begin position="59"/>
        <end position="81"/>
    </location>
</feature>
<name>A0A2K9P4V1_9FIRM</name>
<feature type="domain" description="CBS" evidence="12">
    <location>
        <begin position="285"/>
        <end position="348"/>
    </location>
</feature>
<dbReference type="KEGG" id="mpec:B9O19_02109"/>
<dbReference type="PANTHER" id="PTHR43099">
    <property type="entry name" value="UPF0053 PROTEIN YRKA"/>
    <property type="match status" value="1"/>
</dbReference>
<dbReference type="InterPro" id="IPR051676">
    <property type="entry name" value="UPF0053_domain"/>
</dbReference>
<dbReference type="Pfam" id="PF03471">
    <property type="entry name" value="CorC_HlyC"/>
    <property type="match status" value="1"/>
</dbReference>
<feature type="transmembrane region" description="Helical" evidence="11">
    <location>
        <begin position="107"/>
        <end position="127"/>
    </location>
</feature>
<keyword evidence="8 10" id="KW-0472">Membrane</keyword>
<dbReference type="AlphaFoldDB" id="A0A2K9P4V1"/>
<dbReference type="InterPro" id="IPR005170">
    <property type="entry name" value="Transptr-assoc_dom"/>
</dbReference>
<dbReference type="PROSITE" id="PS51846">
    <property type="entry name" value="CNNM"/>
    <property type="match status" value="1"/>
</dbReference>
<protein>
    <submittedName>
        <fullName evidence="14">Magnesium and cobalt efflux protein CorC</fullName>
    </submittedName>
</protein>
<evidence type="ECO:0000256" key="6">
    <source>
        <dbReference type="ARBA" id="ARBA00022989"/>
    </source>
</evidence>
<evidence type="ECO:0000256" key="10">
    <source>
        <dbReference type="PROSITE-ProRule" id="PRU01193"/>
    </source>
</evidence>
<dbReference type="InterPro" id="IPR036318">
    <property type="entry name" value="FAD-bd_PCMH-like_sf"/>
</dbReference>
<dbReference type="InterPro" id="IPR002550">
    <property type="entry name" value="CNNM"/>
</dbReference>
<evidence type="ECO:0000313" key="14">
    <source>
        <dbReference type="EMBL" id="AUO20251.1"/>
    </source>
</evidence>
<dbReference type="Proteomes" id="UP000235589">
    <property type="component" value="Chromosome"/>
</dbReference>
<keyword evidence="15" id="KW-1185">Reference proteome</keyword>
<dbReference type="InterPro" id="IPR046342">
    <property type="entry name" value="CBS_dom_sf"/>
</dbReference>
<reference evidence="14 15" key="1">
    <citation type="submission" date="2017-04" db="EMBL/GenBank/DDBJ databases">
        <title>Monoglobus pectinilyticus 14 draft genome.</title>
        <authorList>
            <person name="Kim C."/>
            <person name="Rosendale D.I."/>
            <person name="Kelly W.J."/>
            <person name="Tannock G.W."/>
            <person name="Patchett M.L."/>
            <person name="Jordens J.Z."/>
        </authorList>
    </citation>
    <scope>NUCLEOTIDE SEQUENCE [LARGE SCALE GENOMIC DNA]</scope>
    <source>
        <strain evidence="14 15">14</strain>
    </source>
</reference>
<evidence type="ECO:0000256" key="1">
    <source>
        <dbReference type="ARBA" id="ARBA00004651"/>
    </source>
</evidence>
<comment type="subcellular location">
    <subcellularLocation>
        <location evidence="1">Cell membrane</location>
        <topology evidence="1">Multi-pass membrane protein</topology>
    </subcellularLocation>
</comment>
<dbReference type="PROSITE" id="PS51371">
    <property type="entry name" value="CBS"/>
    <property type="match status" value="1"/>
</dbReference>
<evidence type="ECO:0000256" key="9">
    <source>
        <dbReference type="PROSITE-ProRule" id="PRU00703"/>
    </source>
</evidence>
<evidence type="ECO:0000256" key="7">
    <source>
        <dbReference type="ARBA" id="ARBA00023122"/>
    </source>
</evidence>
<evidence type="ECO:0000259" key="12">
    <source>
        <dbReference type="PROSITE" id="PS51371"/>
    </source>
</evidence>